<protein>
    <submittedName>
        <fullName evidence="3">Putative phosphoglycerate mutase</fullName>
        <ecNumber evidence="3">5.4.2.12</ecNumber>
    </submittedName>
</protein>
<accession>A0A841FQ11</accession>
<dbReference type="RefSeq" id="WP_184786944.1">
    <property type="nucleotide sequence ID" value="NZ_BONT01000119.1"/>
</dbReference>
<dbReference type="PROSITE" id="PS00175">
    <property type="entry name" value="PG_MUTASE"/>
    <property type="match status" value="1"/>
</dbReference>
<dbReference type="InterPro" id="IPR013078">
    <property type="entry name" value="His_Pase_superF_clade-1"/>
</dbReference>
<dbReference type="InterPro" id="IPR050275">
    <property type="entry name" value="PGM_Phosphatase"/>
</dbReference>
<dbReference type="GO" id="GO:0016791">
    <property type="term" value="F:phosphatase activity"/>
    <property type="evidence" value="ECO:0007669"/>
    <property type="project" value="TreeGrafter"/>
</dbReference>
<feature type="binding site" evidence="2">
    <location>
        <begin position="8"/>
        <end position="15"/>
    </location>
    <ligand>
        <name>substrate</name>
    </ligand>
</feature>
<dbReference type="Gene3D" id="3.40.50.1240">
    <property type="entry name" value="Phosphoglycerate mutase-like"/>
    <property type="match status" value="1"/>
</dbReference>
<evidence type="ECO:0000256" key="1">
    <source>
        <dbReference type="PIRSR" id="PIRSR613078-1"/>
    </source>
</evidence>
<feature type="binding site" evidence="2">
    <location>
        <position position="58"/>
    </location>
    <ligand>
        <name>substrate</name>
    </ligand>
</feature>
<proteinExistence type="predicted"/>
<comment type="caution">
    <text evidence="3">The sequence shown here is derived from an EMBL/GenBank/DDBJ whole genome shotgun (WGS) entry which is preliminary data.</text>
</comment>
<dbReference type="EC" id="5.4.2.12" evidence="3"/>
<dbReference type="GO" id="GO:0004619">
    <property type="term" value="F:phosphoglycerate mutase activity"/>
    <property type="evidence" value="ECO:0007669"/>
    <property type="project" value="UniProtKB-EC"/>
</dbReference>
<evidence type="ECO:0000313" key="3">
    <source>
        <dbReference type="EMBL" id="MBB6034040.1"/>
    </source>
</evidence>
<evidence type="ECO:0000256" key="2">
    <source>
        <dbReference type="PIRSR" id="PIRSR613078-2"/>
    </source>
</evidence>
<dbReference type="AlphaFoldDB" id="A0A841FQ11"/>
<organism evidence="3 4">
    <name type="scientific">Phytomonospora endophytica</name>
    <dbReference type="NCBI Taxonomy" id="714109"/>
    <lineage>
        <taxon>Bacteria</taxon>
        <taxon>Bacillati</taxon>
        <taxon>Actinomycetota</taxon>
        <taxon>Actinomycetes</taxon>
        <taxon>Micromonosporales</taxon>
        <taxon>Micromonosporaceae</taxon>
        <taxon>Phytomonospora</taxon>
    </lineage>
</organism>
<gene>
    <name evidence="3" type="ORF">HNR73_001890</name>
</gene>
<reference evidence="3 4" key="1">
    <citation type="submission" date="2020-08" db="EMBL/GenBank/DDBJ databases">
        <title>Genomic Encyclopedia of Type Strains, Phase IV (KMG-IV): sequencing the most valuable type-strain genomes for metagenomic binning, comparative biology and taxonomic classification.</title>
        <authorList>
            <person name="Goeker M."/>
        </authorList>
    </citation>
    <scope>NUCLEOTIDE SEQUENCE [LARGE SCALE GENOMIC DNA]</scope>
    <source>
        <strain evidence="3 4">YIM 65646</strain>
    </source>
</reference>
<dbReference type="InterPro" id="IPR001345">
    <property type="entry name" value="PG/BPGM_mutase_AS"/>
</dbReference>
<dbReference type="InterPro" id="IPR029033">
    <property type="entry name" value="His_PPase_superfam"/>
</dbReference>
<dbReference type="Pfam" id="PF00300">
    <property type="entry name" value="His_Phos_1"/>
    <property type="match status" value="1"/>
</dbReference>
<dbReference type="SMART" id="SM00855">
    <property type="entry name" value="PGAM"/>
    <property type="match status" value="1"/>
</dbReference>
<dbReference type="GO" id="GO:0005737">
    <property type="term" value="C:cytoplasm"/>
    <property type="evidence" value="ECO:0007669"/>
    <property type="project" value="TreeGrafter"/>
</dbReference>
<dbReference type="CDD" id="cd07067">
    <property type="entry name" value="HP_PGM_like"/>
    <property type="match status" value="1"/>
</dbReference>
<dbReference type="PANTHER" id="PTHR48100:SF62">
    <property type="entry name" value="GLUCOSYL-3-PHOSPHOGLYCERATE PHOSPHATASE"/>
    <property type="match status" value="1"/>
</dbReference>
<evidence type="ECO:0000313" key="4">
    <source>
        <dbReference type="Proteomes" id="UP000548476"/>
    </source>
</evidence>
<feature type="binding site" evidence="2">
    <location>
        <begin position="82"/>
        <end position="85"/>
    </location>
    <ligand>
        <name>substrate</name>
    </ligand>
</feature>
<dbReference type="EMBL" id="JACHGT010000004">
    <property type="protein sequence ID" value="MBB6034040.1"/>
    <property type="molecule type" value="Genomic_DNA"/>
</dbReference>
<name>A0A841FQ11_9ACTN</name>
<sequence>MTRLLIVRHGQTSWNGSRRFQGWTDIELDEVGREQALRAAVVLAAQNPDLIVASDLSRAVSTAQAVADLTGQAVVTDERLRERGYGPWEGLTMPEIGERWPAEHDLWRAGRPVALAGIETWDELKARTGAAMAEIVEKVGDGTAVVACHGGSARQAVAAVLGWDAEMTNTIHGLDNCHWADVRLSRGWRLHAYNVGAQA</sequence>
<dbReference type="PANTHER" id="PTHR48100">
    <property type="entry name" value="BROAD-SPECIFICITY PHOSPHATASE YOR283W-RELATED"/>
    <property type="match status" value="1"/>
</dbReference>
<feature type="active site" description="Proton donor/acceptor" evidence="1">
    <location>
        <position position="82"/>
    </location>
</feature>
<dbReference type="Proteomes" id="UP000548476">
    <property type="component" value="Unassembled WGS sequence"/>
</dbReference>
<keyword evidence="4" id="KW-1185">Reference proteome</keyword>
<feature type="active site" description="Tele-phosphohistidine intermediate" evidence="1">
    <location>
        <position position="9"/>
    </location>
</feature>
<dbReference type="SUPFAM" id="SSF53254">
    <property type="entry name" value="Phosphoglycerate mutase-like"/>
    <property type="match status" value="1"/>
</dbReference>
<keyword evidence="3" id="KW-0413">Isomerase</keyword>